<dbReference type="InterPro" id="IPR013167">
    <property type="entry name" value="COG4_M"/>
</dbReference>
<dbReference type="AlphaFoldDB" id="A0A7F5R6A6"/>
<comment type="similarity">
    <text evidence="2">Belongs to the COG4 family.</text>
</comment>
<dbReference type="FunFam" id="1.10.287.1060:FF:000014">
    <property type="entry name" value="conserved oligomeric Golgi complex subunit 4"/>
    <property type="match status" value="1"/>
</dbReference>
<dbReference type="KEGG" id="apln:108739812"/>
<reference evidence="12" key="1">
    <citation type="submission" date="2025-08" db="UniProtKB">
        <authorList>
            <consortium name="RefSeq"/>
        </authorList>
    </citation>
    <scope>IDENTIFICATION</scope>
    <source>
        <tissue evidence="12">Entire body</tissue>
    </source>
</reference>
<dbReference type="PANTHER" id="PTHR24016">
    <property type="entry name" value="CONSERVED OLIGOMERIC GOLGI COMPLEX SUBUNIT 4"/>
    <property type="match status" value="1"/>
</dbReference>
<dbReference type="GO" id="GO:0015031">
    <property type="term" value="P:protein transport"/>
    <property type="evidence" value="ECO:0007669"/>
    <property type="project" value="UniProtKB-KW"/>
</dbReference>
<keyword evidence="4" id="KW-0813">Transport</keyword>
<dbReference type="GO" id="GO:0007030">
    <property type="term" value="P:Golgi organization"/>
    <property type="evidence" value="ECO:0007669"/>
    <property type="project" value="TreeGrafter"/>
</dbReference>
<dbReference type="InterPro" id="IPR048682">
    <property type="entry name" value="COG4"/>
</dbReference>
<gene>
    <name evidence="12" type="primary">LOC108739812</name>
</gene>
<dbReference type="InterPro" id="IPR048680">
    <property type="entry name" value="COG4_N"/>
</dbReference>
<protein>
    <recommendedName>
        <fullName evidence="3">Conserved oligomeric Golgi complex subunit 4</fullName>
    </recommendedName>
    <alternativeName>
        <fullName evidence="8">Component of oligomeric Golgi complex 4</fullName>
    </alternativeName>
</protein>
<keyword evidence="7" id="KW-0472">Membrane</keyword>
<evidence type="ECO:0000256" key="2">
    <source>
        <dbReference type="ARBA" id="ARBA00009215"/>
    </source>
</evidence>
<name>A0A7F5R6A6_AGRPL</name>
<dbReference type="Gene3D" id="1.10.287.1060">
    <property type="entry name" value="ESAT-6-like"/>
    <property type="match status" value="1"/>
</dbReference>
<evidence type="ECO:0000313" key="12">
    <source>
        <dbReference type="RefSeq" id="XP_025831494.1"/>
    </source>
</evidence>
<evidence type="ECO:0000313" key="11">
    <source>
        <dbReference type="Proteomes" id="UP000192223"/>
    </source>
</evidence>
<accession>A0A7F5R6A6</accession>
<dbReference type="Gene3D" id="1.20.58.1970">
    <property type="match status" value="1"/>
</dbReference>
<dbReference type="RefSeq" id="XP_025831494.1">
    <property type="nucleotide sequence ID" value="XM_025975709.1"/>
</dbReference>
<evidence type="ECO:0000256" key="1">
    <source>
        <dbReference type="ARBA" id="ARBA00004395"/>
    </source>
</evidence>
<evidence type="ECO:0000256" key="4">
    <source>
        <dbReference type="ARBA" id="ARBA00022448"/>
    </source>
</evidence>
<evidence type="ECO:0000256" key="8">
    <source>
        <dbReference type="ARBA" id="ARBA00031340"/>
    </source>
</evidence>
<sequence>MSFDKSKIDKALFEKQNELQKELDRLKLKDEEFVKELQHLTLQTEYIDGKIKSLSKVIPVLKTIRNEAQELISTISDLSELSEKINEKVKPLEIARCRVDECQKRVSDLVDIELSSQGVQTAIINEDYEEGAGHVHRFLLIDQSLLQRTASEAENLSSVRKAVQTLQDAASQLRTIIKHKFDEAVHNEDLGSVERFFKIFPLLGMHEEGITKFCNYLCMKLEVTSQKNLKTALNTTVADKRFNIVYADTMTLLFEGIARIVDIHHPLIETYYGPGHLLSALSILQQECDKQTKLILLEFNKHRQLTRRLNQISEINKMSNSSSFSKLEKIDPKDLDLLIHEVTIMHSRAELYFKFVRRKVTMDIEIGYPNKEEQVQKLYKLDMVISTSDLNQTKIDLLSKYLQLEHYFMEESINKAVNMDTLEPGQNTSSMVDDTFFIIRKCIRRATATGSLDGICAVVNNACGVLENDFCGVLRNRLRQGYPTGYLDLTQAYNVLQTSLQQGRLQSGDTEQARTAFVVALNNTSVSIEYVETLCDTTLSDVGQALPNITSNEKGKLESCLSGLSSVITNLREIVEYGMQQLRVSAIKPRISPWVDAFLNINHQLTEDELSEYEAGDTFMNTLISNLNSLLFTFKESLTSSNYDVLVGVVAAEVSSRLEKVILKTTFNRLGGLILDKEIRSLAAYLTTTTSWSIRDKFARLTQIATVLNLEKVSEISDYWGNESSLTWRLTPTELRSIMSLRYLTTFKKSALIFIND</sequence>
<evidence type="ECO:0000256" key="7">
    <source>
        <dbReference type="ARBA" id="ARBA00023136"/>
    </source>
</evidence>
<keyword evidence="5" id="KW-0653">Protein transport</keyword>
<dbReference type="SMART" id="SM00762">
    <property type="entry name" value="Cog4"/>
    <property type="match status" value="1"/>
</dbReference>
<keyword evidence="11" id="KW-1185">Reference proteome</keyword>
<keyword evidence="9" id="KW-0175">Coiled coil</keyword>
<dbReference type="InterPro" id="IPR048684">
    <property type="entry name" value="COG4_C"/>
</dbReference>
<comment type="subcellular location">
    <subcellularLocation>
        <location evidence="1">Golgi apparatus membrane</location>
        <topology evidence="1">Peripheral membrane protein</topology>
    </subcellularLocation>
</comment>
<dbReference type="Pfam" id="PF20662">
    <property type="entry name" value="COG4_C"/>
    <property type="match status" value="1"/>
</dbReference>
<feature type="coiled-coil region" evidence="9">
    <location>
        <begin position="9"/>
        <end position="36"/>
    </location>
</feature>
<dbReference type="GeneID" id="108739812"/>
<dbReference type="Pfam" id="PF08318">
    <property type="entry name" value="COG4_m"/>
    <property type="match status" value="1"/>
</dbReference>
<dbReference type="CTD" id="25839"/>
<dbReference type="Proteomes" id="UP000192223">
    <property type="component" value="Unplaced"/>
</dbReference>
<evidence type="ECO:0000256" key="6">
    <source>
        <dbReference type="ARBA" id="ARBA00023034"/>
    </source>
</evidence>
<dbReference type="FunCoup" id="A0A7F5R6A6">
    <property type="interactions" value="1930"/>
</dbReference>
<evidence type="ECO:0000256" key="3">
    <source>
        <dbReference type="ARBA" id="ARBA00020975"/>
    </source>
</evidence>
<proteinExistence type="inferred from homology"/>
<dbReference type="GO" id="GO:0000139">
    <property type="term" value="C:Golgi membrane"/>
    <property type="evidence" value="ECO:0007669"/>
    <property type="project" value="UniProtKB-SubCell"/>
</dbReference>
<evidence type="ECO:0000256" key="5">
    <source>
        <dbReference type="ARBA" id="ARBA00022927"/>
    </source>
</evidence>
<dbReference type="OrthoDB" id="47059at2759"/>
<dbReference type="GO" id="GO:0006890">
    <property type="term" value="P:retrograde vesicle-mediated transport, Golgi to endoplasmic reticulum"/>
    <property type="evidence" value="ECO:0007669"/>
    <property type="project" value="TreeGrafter"/>
</dbReference>
<keyword evidence="6" id="KW-0333">Golgi apparatus</keyword>
<dbReference type="InParanoid" id="A0A7F5R6A6"/>
<feature type="domain" description="COG4 transport protein middle alpha-helical bundle" evidence="10">
    <location>
        <begin position="166"/>
        <end position="479"/>
    </location>
</feature>
<dbReference type="PANTHER" id="PTHR24016:SF0">
    <property type="entry name" value="CONSERVED OLIGOMERIC GOLGI COMPLEX SUBUNIT 4"/>
    <property type="match status" value="1"/>
</dbReference>
<evidence type="ECO:0000259" key="10">
    <source>
        <dbReference type="SMART" id="SM00762"/>
    </source>
</evidence>
<dbReference type="Pfam" id="PF20663">
    <property type="entry name" value="COG4_N"/>
    <property type="match status" value="1"/>
</dbReference>
<dbReference type="GO" id="GO:0017119">
    <property type="term" value="C:Golgi transport complex"/>
    <property type="evidence" value="ECO:0007669"/>
    <property type="project" value="TreeGrafter"/>
</dbReference>
<evidence type="ECO:0000256" key="9">
    <source>
        <dbReference type="SAM" id="Coils"/>
    </source>
</evidence>
<organism evidence="11 12">
    <name type="scientific">Agrilus planipennis</name>
    <name type="common">Emerald ash borer</name>
    <name type="synonym">Agrilus marcopoli</name>
    <dbReference type="NCBI Taxonomy" id="224129"/>
    <lineage>
        <taxon>Eukaryota</taxon>
        <taxon>Metazoa</taxon>
        <taxon>Ecdysozoa</taxon>
        <taxon>Arthropoda</taxon>
        <taxon>Hexapoda</taxon>
        <taxon>Insecta</taxon>
        <taxon>Pterygota</taxon>
        <taxon>Neoptera</taxon>
        <taxon>Endopterygota</taxon>
        <taxon>Coleoptera</taxon>
        <taxon>Polyphaga</taxon>
        <taxon>Elateriformia</taxon>
        <taxon>Buprestoidea</taxon>
        <taxon>Buprestidae</taxon>
        <taxon>Agrilinae</taxon>
        <taxon>Agrilus</taxon>
    </lineage>
</organism>